<dbReference type="AlphaFoldDB" id="A0A9N8DA13"/>
<evidence type="ECO:0000259" key="2">
    <source>
        <dbReference type="PROSITE" id="PS50097"/>
    </source>
</evidence>
<dbReference type="SMART" id="SM00225">
    <property type="entry name" value="BTB"/>
    <property type="match status" value="1"/>
</dbReference>
<proteinExistence type="predicted"/>
<gene>
    <name evidence="3" type="ORF">SEMRO_54_G032020.1</name>
</gene>
<feature type="region of interest" description="Disordered" evidence="1">
    <location>
        <begin position="384"/>
        <end position="405"/>
    </location>
</feature>
<name>A0A9N8DA13_9STRA</name>
<organism evidence="3 4">
    <name type="scientific">Seminavis robusta</name>
    <dbReference type="NCBI Taxonomy" id="568900"/>
    <lineage>
        <taxon>Eukaryota</taxon>
        <taxon>Sar</taxon>
        <taxon>Stramenopiles</taxon>
        <taxon>Ochrophyta</taxon>
        <taxon>Bacillariophyta</taxon>
        <taxon>Bacillariophyceae</taxon>
        <taxon>Bacillariophycidae</taxon>
        <taxon>Naviculales</taxon>
        <taxon>Naviculaceae</taxon>
        <taxon>Seminavis</taxon>
    </lineage>
</organism>
<dbReference type="InterPro" id="IPR000210">
    <property type="entry name" value="BTB/POZ_dom"/>
</dbReference>
<dbReference type="CDD" id="cd18186">
    <property type="entry name" value="BTB_POZ_ZBTB_KLHL-like"/>
    <property type="match status" value="1"/>
</dbReference>
<dbReference type="EMBL" id="CAICTM010000053">
    <property type="protein sequence ID" value="CAB9499143.1"/>
    <property type="molecule type" value="Genomic_DNA"/>
</dbReference>
<evidence type="ECO:0000313" key="3">
    <source>
        <dbReference type="EMBL" id="CAB9499143.1"/>
    </source>
</evidence>
<dbReference type="SUPFAM" id="SSF54695">
    <property type="entry name" value="POZ domain"/>
    <property type="match status" value="1"/>
</dbReference>
<reference evidence="3" key="1">
    <citation type="submission" date="2020-06" db="EMBL/GenBank/DDBJ databases">
        <authorList>
            <consortium name="Plant Systems Biology data submission"/>
        </authorList>
    </citation>
    <scope>NUCLEOTIDE SEQUENCE</scope>
    <source>
        <strain evidence="3">D6</strain>
    </source>
</reference>
<comment type="caution">
    <text evidence="3">The sequence shown here is derived from an EMBL/GenBank/DDBJ whole genome shotgun (WGS) entry which is preliminary data.</text>
</comment>
<dbReference type="InterPro" id="IPR051481">
    <property type="entry name" value="BTB-POZ/Galectin-3-binding"/>
</dbReference>
<dbReference type="OrthoDB" id="45946at2759"/>
<dbReference type="InterPro" id="IPR011333">
    <property type="entry name" value="SKP1/BTB/POZ_sf"/>
</dbReference>
<evidence type="ECO:0000256" key="1">
    <source>
        <dbReference type="SAM" id="MobiDB-lite"/>
    </source>
</evidence>
<sequence length="418" mass="46676">MNNSSAKEISRDEMLASFLTDEALNDVTLKGNDGVEVFANRFLLSARSPVFRAMFLGKFREASSPVVEIDFRGCVLQAVVEYIYTDRAGMTSCKKRKNEDGQVFDSQRIQSLVSLAAAASFFELSGLGESVLKKFEHIWGMYPLSSFEIFQACRMAGPSIPTAMLGKARTRVRRTPADCITKDRIHCLSPDVLEEILKDPEMQMSECQLFRILSLWAQGTLQGEDRKGIAKDLSKHIRFEKMDPQILSTTITASGLVASEQLLEAYKHQALEARTKSKPPTFSASRGIPETTTWAVQPRLSSGNPVEILVQGAGSEAVNGIFVRDGTFNGHCRYIKPGTYGEASCLFWLYRWNSGRKEFWVISIIAVGEMPGSCPREEKDFYKMEGYGSDPPSSGWEKADPKYGVEPSPNLLSRYYKK</sequence>
<dbReference type="PANTHER" id="PTHR24410:SF23">
    <property type="entry name" value="BTB DOMAIN-CONTAINING PROTEIN-RELATED"/>
    <property type="match status" value="1"/>
</dbReference>
<dbReference type="PROSITE" id="PS50097">
    <property type="entry name" value="BTB"/>
    <property type="match status" value="1"/>
</dbReference>
<accession>A0A9N8DA13</accession>
<dbReference type="Proteomes" id="UP001153069">
    <property type="component" value="Unassembled WGS sequence"/>
</dbReference>
<dbReference type="Pfam" id="PF00651">
    <property type="entry name" value="BTB"/>
    <property type="match status" value="1"/>
</dbReference>
<protein>
    <submittedName>
        <fullName evidence="3">Kelch-like protein diablo</fullName>
    </submittedName>
</protein>
<evidence type="ECO:0000313" key="4">
    <source>
        <dbReference type="Proteomes" id="UP001153069"/>
    </source>
</evidence>
<dbReference type="Gene3D" id="1.25.40.420">
    <property type="match status" value="1"/>
</dbReference>
<feature type="domain" description="BTB" evidence="2">
    <location>
        <begin position="25"/>
        <end position="92"/>
    </location>
</feature>
<dbReference type="Gene3D" id="3.30.710.10">
    <property type="entry name" value="Potassium Channel Kv1.1, Chain A"/>
    <property type="match status" value="1"/>
</dbReference>
<keyword evidence="4" id="KW-1185">Reference proteome</keyword>
<dbReference type="PANTHER" id="PTHR24410">
    <property type="entry name" value="HL07962P-RELATED"/>
    <property type="match status" value="1"/>
</dbReference>